<evidence type="ECO:0000313" key="2">
    <source>
        <dbReference type="Proteomes" id="UP000198827"/>
    </source>
</evidence>
<protein>
    <submittedName>
        <fullName evidence="1">Uncharacterized protein</fullName>
    </submittedName>
</protein>
<name>A0A1H0AZW9_9PSED</name>
<accession>A0A1H0AZW9</accession>
<proteinExistence type="predicted"/>
<evidence type="ECO:0000313" key="1">
    <source>
        <dbReference type="EMBL" id="SDN39002.1"/>
    </source>
</evidence>
<sequence>MSQGRSIRLYLDFPKHDASRRELSWTHFLIKRDFR</sequence>
<reference evidence="1 2" key="1">
    <citation type="submission" date="2016-10" db="EMBL/GenBank/DDBJ databases">
        <authorList>
            <person name="de Groot N.N."/>
        </authorList>
    </citation>
    <scope>NUCLEOTIDE SEQUENCE [LARGE SCALE GENOMIC DNA]</scope>
    <source>
        <strain evidence="1 2">CECT 7543</strain>
    </source>
</reference>
<dbReference type="Proteomes" id="UP000198827">
    <property type="component" value="Chromosome I"/>
</dbReference>
<gene>
    <name evidence="1" type="ORF">SAMN04489798_0176</name>
</gene>
<dbReference type="AlphaFoldDB" id="A0A1H0AZW9"/>
<organism evidence="1 2">
    <name type="scientific">Pseudomonas arsenicoxydans</name>
    <dbReference type="NCBI Taxonomy" id="702115"/>
    <lineage>
        <taxon>Bacteria</taxon>
        <taxon>Pseudomonadati</taxon>
        <taxon>Pseudomonadota</taxon>
        <taxon>Gammaproteobacteria</taxon>
        <taxon>Pseudomonadales</taxon>
        <taxon>Pseudomonadaceae</taxon>
        <taxon>Pseudomonas</taxon>
    </lineage>
</organism>
<dbReference type="EMBL" id="LT629705">
    <property type="protein sequence ID" value="SDN39002.1"/>
    <property type="molecule type" value="Genomic_DNA"/>
</dbReference>